<evidence type="ECO:0000313" key="1">
    <source>
        <dbReference type="EMBL" id="MPM43845.1"/>
    </source>
</evidence>
<sequence>MSVTEVRVVHLAAVPGRVIGVLNLICAPGGGDVSKRSFYANYLLSDLCEMKKSPRLTINVCVSCK</sequence>
<organism evidence="1">
    <name type="scientific">bioreactor metagenome</name>
    <dbReference type="NCBI Taxonomy" id="1076179"/>
    <lineage>
        <taxon>unclassified sequences</taxon>
        <taxon>metagenomes</taxon>
        <taxon>ecological metagenomes</taxon>
    </lineage>
</organism>
<dbReference type="EMBL" id="VSSQ01010255">
    <property type="protein sequence ID" value="MPM43845.1"/>
    <property type="molecule type" value="Genomic_DNA"/>
</dbReference>
<name>A0A644ZSI7_9ZZZZ</name>
<protein>
    <submittedName>
        <fullName evidence="1">Uncharacterized protein</fullName>
    </submittedName>
</protein>
<proteinExistence type="predicted"/>
<accession>A0A644ZSI7</accession>
<dbReference type="AlphaFoldDB" id="A0A644ZSI7"/>
<comment type="caution">
    <text evidence="1">The sequence shown here is derived from an EMBL/GenBank/DDBJ whole genome shotgun (WGS) entry which is preliminary data.</text>
</comment>
<gene>
    <name evidence="1" type="ORF">SDC9_90522</name>
</gene>
<reference evidence="1" key="1">
    <citation type="submission" date="2019-08" db="EMBL/GenBank/DDBJ databases">
        <authorList>
            <person name="Kucharzyk K."/>
            <person name="Murdoch R.W."/>
            <person name="Higgins S."/>
            <person name="Loffler F."/>
        </authorList>
    </citation>
    <scope>NUCLEOTIDE SEQUENCE</scope>
</reference>